<dbReference type="InterPro" id="IPR001238">
    <property type="entry name" value="DNA-binding_RecF"/>
</dbReference>
<evidence type="ECO:0000313" key="17">
    <source>
        <dbReference type="Proteomes" id="UP000193781"/>
    </source>
</evidence>
<dbReference type="HAMAP" id="MF_00365">
    <property type="entry name" value="RecF"/>
    <property type="match status" value="1"/>
</dbReference>
<keyword evidence="9 13" id="KW-0238">DNA-binding</keyword>
<dbReference type="Gene3D" id="1.20.1050.90">
    <property type="entry name" value="RecF/RecN/SMC, N-terminal domain"/>
    <property type="match status" value="1"/>
</dbReference>
<dbReference type="InterPro" id="IPR003395">
    <property type="entry name" value="RecF/RecN/SMC_N"/>
</dbReference>
<accession>A0A0F5N528</accession>
<dbReference type="GO" id="GO:0009432">
    <property type="term" value="P:SOS response"/>
    <property type="evidence" value="ECO:0007669"/>
    <property type="project" value="UniProtKB-UniRule"/>
</dbReference>
<feature type="domain" description="RecF/RecN/SMC N-terminal" evidence="15">
    <location>
        <begin position="2"/>
        <end position="352"/>
    </location>
</feature>
<evidence type="ECO:0000256" key="7">
    <source>
        <dbReference type="ARBA" id="ARBA00022763"/>
    </source>
</evidence>
<keyword evidence="10 13" id="KW-0234">DNA repair</keyword>
<evidence type="ECO:0000256" key="14">
    <source>
        <dbReference type="RuleBase" id="RU000578"/>
    </source>
</evidence>
<dbReference type="InterPro" id="IPR042174">
    <property type="entry name" value="RecF_2"/>
</dbReference>
<keyword evidence="17" id="KW-1185">Reference proteome</keyword>
<evidence type="ECO:0000256" key="4">
    <source>
        <dbReference type="ARBA" id="ARBA00022490"/>
    </source>
</evidence>
<keyword evidence="5 13" id="KW-0235">DNA replication</keyword>
<evidence type="ECO:0000256" key="5">
    <source>
        <dbReference type="ARBA" id="ARBA00022705"/>
    </source>
</evidence>
<evidence type="ECO:0000256" key="1">
    <source>
        <dbReference type="ARBA" id="ARBA00004496"/>
    </source>
</evidence>
<proteinExistence type="inferred from homology"/>
<dbReference type="InterPro" id="IPR018078">
    <property type="entry name" value="DNA-binding_RecF_CS"/>
</dbReference>
<keyword evidence="8 13" id="KW-0067">ATP-binding</keyword>
<sequence>MYVRHLGLRDFRSWAHADLELQPGRTVFIGSNGFGKTNLIEALWFSTTLGSHRVGTDTPLIRVGADRAVVSTIVVNEGRECAIDLEIAAGRANKARLNRSPVRSTREVIGVLRAVLFAPEDLALVRGDPAERRRYLDDLATVRRPAVAAVRADYEKVLRQRTALLKSAAGMRHRGDPSALDTLDVWDSRLAEHGAELMAARIDLVNQLAPEVEKAYQLLAPSSRPASIAYRTSLGAHAATDAGNDRDLLEATLLAALAERRDAELERGMCLVGPHRDDLELWLGDQPAKGFASHGESWSFAVALRLASYELLRADGSEPVLLLDDVFAELDTARRRALAAVAESAEQVLVTAAVVEDIPAGWAVRQVHIDLRDDDLGRVSVVRS</sequence>
<evidence type="ECO:0000313" key="16">
    <source>
        <dbReference type="EMBL" id="ORW19394.1"/>
    </source>
</evidence>
<evidence type="ECO:0000256" key="9">
    <source>
        <dbReference type="ARBA" id="ARBA00023125"/>
    </source>
</evidence>
<dbReference type="RefSeq" id="WP_046186380.1">
    <property type="nucleotide sequence ID" value="NZ_JACKSS010000083.1"/>
</dbReference>
<comment type="caution">
    <text evidence="16">The sequence shown here is derived from an EMBL/GenBank/DDBJ whole genome shotgun (WGS) entry which is preliminary data.</text>
</comment>
<dbReference type="PROSITE" id="PS00618">
    <property type="entry name" value="RECF_2"/>
    <property type="match status" value="1"/>
</dbReference>
<gene>
    <name evidence="13" type="primary">recF</name>
    <name evidence="16" type="ORF">AWC17_08895</name>
</gene>
<keyword evidence="4 13" id="KW-0963">Cytoplasm</keyword>
<dbReference type="PANTHER" id="PTHR32182">
    <property type="entry name" value="DNA REPLICATION AND REPAIR PROTEIN RECF"/>
    <property type="match status" value="1"/>
</dbReference>
<keyword evidence="7 13" id="KW-0227">DNA damage</keyword>
<evidence type="ECO:0000256" key="12">
    <source>
        <dbReference type="ARBA" id="ARBA00025401"/>
    </source>
</evidence>
<dbReference type="PANTHER" id="PTHR32182:SF0">
    <property type="entry name" value="DNA REPLICATION AND REPAIR PROTEIN RECF"/>
    <property type="match status" value="1"/>
</dbReference>
<comment type="similarity">
    <text evidence="2 13 14">Belongs to the RecF family.</text>
</comment>
<comment type="subcellular location">
    <subcellularLocation>
        <location evidence="1 13 14">Cytoplasm</location>
    </subcellularLocation>
</comment>
<dbReference type="OrthoDB" id="9803889at2"/>
<evidence type="ECO:0000256" key="10">
    <source>
        <dbReference type="ARBA" id="ARBA00023204"/>
    </source>
</evidence>
<dbReference type="EMBL" id="LQPH01000138">
    <property type="protein sequence ID" value="ORW19394.1"/>
    <property type="molecule type" value="Genomic_DNA"/>
</dbReference>
<dbReference type="AlphaFoldDB" id="A0A0F5N528"/>
<dbReference type="STRING" id="244292.ABW17_10630"/>
<dbReference type="GO" id="GO:0005737">
    <property type="term" value="C:cytoplasm"/>
    <property type="evidence" value="ECO:0007669"/>
    <property type="project" value="UniProtKB-SubCell"/>
</dbReference>
<evidence type="ECO:0000256" key="3">
    <source>
        <dbReference type="ARBA" id="ARBA00020170"/>
    </source>
</evidence>
<dbReference type="SUPFAM" id="SSF52540">
    <property type="entry name" value="P-loop containing nucleoside triphosphate hydrolases"/>
    <property type="match status" value="1"/>
</dbReference>
<name>A0A0F5N528_9MYCO</name>
<dbReference type="GO" id="GO:0006260">
    <property type="term" value="P:DNA replication"/>
    <property type="evidence" value="ECO:0007669"/>
    <property type="project" value="UniProtKB-UniRule"/>
</dbReference>
<evidence type="ECO:0000256" key="13">
    <source>
        <dbReference type="HAMAP-Rule" id="MF_00365"/>
    </source>
</evidence>
<dbReference type="GO" id="GO:0003697">
    <property type="term" value="F:single-stranded DNA binding"/>
    <property type="evidence" value="ECO:0007669"/>
    <property type="project" value="UniProtKB-UniRule"/>
</dbReference>
<keyword evidence="6 13" id="KW-0547">Nucleotide-binding</keyword>
<evidence type="ECO:0000259" key="15">
    <source>
        <dbReference type="Pfam" id="PF02463"/>
    </source>
</evidence>
<evidence type="ECO:0000256" key="8">
    <source>
        <dbReference type="ARBA" id="ARBA00022840"/>
    </source>
</evidence>
<dbReference type="Proteomes" id="UP000193781">
    <property type="component" value="Unassembled WGS sequence"/>
</dbReference>
<dbReference type="InterPro" id="IPR027417">
    <property type="entry name" value="P-loop_NTPase"/>
</dbReference>
<dbReference type="GO" id="GO:0000731">
    <property type="term" value="P:DNA synthesis involved in DNA repair"/>
    <property type="evidence" value="ECO:0007669"/>
    <property type="project" value="TreeGrafter"/>
</dbReference>
<dbReference type="Pfam" id="PF02463">
    <property type="entry name" value="SMC_N"/>
    <property type="match status" value="1"/>
</dbReference>
<feature type="binding site" evidence="13">
    <location>
        <begin position="30"/>
        <end position="37"/>
    </location>
    <ligand>
        <name>ATP</name>
        <dbReference type="ChEBI" id="CHEBI:30616"/>
    </ligand>
</feature>
<protein>
    <recommendedName>
        <fullName evidence="3 13">DNA replication and repair protein RecF</fullName>
    </recommendedName>
</protein>
<evidence type="ECO:0000256" key="11">
    <source>
        <dbReference type="ARBA" id="ARBA00023236"/>
    </source>
</evidence>
<dbReference type="GO" id="GO:0006302">
    <property type="term" value="P:double-strand break repair"/>
    <property type="evidence" value="ECO:0007669"/>
    <property type="project" value="TreeGrafter"/>
</dbReference>
<dbReference type="GO" id="GO:0005524">
    <property type="term" value="F:ATP binding"/>
    <property type="evidence" value="ECO:0007669"/>
    <property type="project" value="UniProtKB-UniRule"/>
</dbReference>
<evidence type="ECO:0000256" key="2">
    <source>
        <dbReference type="ARBA" id="ARBA00008016"/>
    </source>
</evidence>
<reference evidence="16 17" key="1">
    <citation type="submission" date="2016-01" db="EMBL/GenBank/DDBJ databases">
        <title>The new phylogeny of the genus Mycobacterium.</title>
        <authorList>
            <person name="Tarcisio F."/>
            <person name="Conor M."/>
            <person name="Antonella G."/>
            <person name="Elisabetta G."/>
            <person name="Giulia F.S."/>
            <person name="Sara T."/>
            <person name="Anna F."/>
            <person name="Clotilde B."/>
            <person name="Roberto B."/>
            <person name="Veronica D.S."/>
            <person name="Fabio R."/>
            <person name="Monica P."/>
            <person name="Olivier J."/>
            <person name="Enrico T."/>
            <person name="Nicola S."/>
        </authorList>
    </citation>
    <scope>NUCLEOTIDE SEQUENCE [LARGE SCALE GENOMIC DNA]</scope>
    <source>
        <strain evidence="16 17">DSM 44803</strain>
    </source>
</reference>
<dbReference type="Gene3D" id="3.40.50.300">
    <property type="entry name" value="P-loop containing nucleotide triphosphate hydrolases"/>
    <property type="match status" value="1"/>
</dbReference>
<keyword evidence="11 13" id="KW-0742">SOS response</keyword>
<dbReference type="PROSITE" id="PS00617">
    <property type="entry name" value="RECF_1"/>
    <property type="match status" value="1"/>
</dbReference>
<evidence type="ECO:0000256" key="6">
    <source>
        <dbReference type="ARBA" id="ARBA00022741"/>
    </source>
</evidence>
<dbReference type="NCBIfam" id="TIGR00611">
    <property type="entry name" value="recf"/>
    <property type="match status" value="1"/>
</dbReference>
<comment type="function">
    <text evidence="12 13 14">The RecF protein is involved in DNA metabolism; it is required for DNA replication and normal SOS inducibility. RecF binds preferentially to single-stranded, linear DNA. It also seems to bind ATP.</text>
</comment>
<organism evidence="16 17">
    <name type="scientific">Mycobacterium nebraskense</name>
    <dbReference type="NCBI Taxonomy" id="244292"/>
    <lineage>
        <taxon>Bacteria</taxon>
        <taxon>Bacillati</taxon>
        <taxon>Actinomycetota</taxon>
        <taxon>Actinomycetes</taxon>
        <taxon>Mycobacteriales</taxon>
        <taxon>Mycobacteriaceae</taxon>
        <taxon>Mycobacterium</taxon>
    </lineage>
</organism>
<dbReference type="CDD" id="cd03242">
    <property type="entry name" value="ABC_RecF"/>
    <property type="match status" value="1"/>
</dbReference>